<keyword evidence="5" id="KW-0858">Xylan degradation</keyword>
<evidence type="ECO:0000256" key="3">
    <source>
        <dbReference type="ARBA" id="ARBA00023326"/>
    </source>
</evidence>
<evidence type="ECO:0000256" key="1">
    <source>
        <dbReference type="ARBA" id="ARBA00022801"/>
    </source>
</evidence>
<name>B8YES2_9ZZZZ</name>
<evidence type="ECO:0000256" key="2">
    <source>
        <dbReference type="ARBA" id="ARBA00023277"/>
    </source>
</evidence>
<evidence type="ECO:0000313" key="5">
    <source>
        <dbReference type="EMBL" id="ACL37214.1"/>
    </source>
</evidence>
<feature type="non-terminal residue" evidence="5">
    <location>
        <position position="1"/>
    </location>
</feature>
<dbReference type="AlphaFoldDB" id="B8YES2"/>
<dbReference type="Pfam" id="PF00331">
    <property type="entry name" value="Glyco_hydro_10"/>
    <property type="match status" value="1"/>
</dbReference>
<dbReference type="InterPro" id="IPR001000">
    <property type="entry name" value="GH10_dom"/>
</dbReference>
<dbReference type="CAZy" id="GH10">
    <property type="family name" value="Glycoside Hydrolase Family 10"/>
</dbReference>
<protein>
    <submittedName>
        <fullName evidence="5">Family 10 xylanase</fullName>
    </submittedName>
</protein>
<dbReference type="PROSITE" id="PS51760">
    <property type="entry name" value="GH10_2"/>
    <property type="match status" value="1"/>
</dbReference>
<organism evidence="5">
    <name type="scientific">uncultured organism</name>
    <dbReference type="NCBI Taxonomy" id="155900"/>
    <lineage>
        <taxon>unclassified sequences</taxon>
        <taxon>environmental samples</taxon>
    </lineage>
</organism>
<keyword evidence="2" id="KW-0119">Carbohydrate metabolism</keyword>
<proteinExistence type="predicted"/>
<dbReference type="EMBL" id="FJ527972">
    <property type="protein sequence ID" value="ACL37214.1"/>
    <property type="molecule type" value="Genomic_DNA"/>
</dbReference>
<feature type="domain" description="GH10" evidence="4">
    <location>
        <begin position="1"/>
        <end position="85"/>
    </location>
</feature>
<evidence type="ECO:0000259" key="4">
    <source>
        <dbReference type="PROSITE" id="PS51760"/>
    </source>
</evidence>
<dbReference type="SUPFAM" id="SSF51445">
    <property type="entry name" value="(Trans)glycosidases"/>
    <property type="match status" value="1"/>
</dbReference>
<keyword evidence="1" id="KW-0378">Hydrolase</keyword>
<keyword evidence="3" id="KW-0624">Polysaccharide degradation</keyword>
<dbReference type="Gene3D" id="3.20.20.80">
    <property type="entry name" value="Glycosidases"/>
    <property type="match status" value="1"/>
</dbReference>
<dbReference type="GO" id="GO:0045493">
    <property type="term" value="P:xylan catabolic process"/>
    <property type="evidence" value="ECO:0007669"/>
    <property type="project" value="UniProtKB-KW"/>
</dbReference>
<dbReference type="GO" id="GO:0004553">
    <property type="term" value="F:hydrolase activity, hydrolyzing O-glycosyl compounds"/>
    <property type="evidence" value="ECO:0007669"/>
    <property type="project" value="InterPro"/>
</dbReference>
<dbReference type="InterPro" id="IPR017853">
    <property type="entry name" value="GH"/>
</dbReference>
<feature type="non-terminal residue" evidence="5">
    <location>
        <position position="85"/>
    </location>
</feature>
<sequence>YDWDVVNEMVNEVGMYEQTIGQQVIEQEYVEQGLVMAHDTDPAECLYINEHSTEWMWGKSNALLEIATDSKARGVPPEGIAFQSH</sequence>
<accession>B8YES2</accession>
<reference evidence="5" key="1">
    <citation type="submission" date="2008-12" db="EMBL/GenBank/DDBJ databases">
        <title>Xylanase diversity in alpine tundra soil of Tianshan Mountains.</title>
        <authorList>
            <person name="Wang G."/>
            <person name="Wang Y."/>
            <person name="Huang H."/>
            <person name="Luo H."/>
            <person name="Shi P."/>
            <person name="Yang P."/>
            <person name="Meng K."/>
            <person name="Bai Y."/>
            <person name="Yuan T."/>
            <person name="Wu N."/>
            <person name="Fan Y."/>
            <person name="Yao B."/>
        </authorList>
    </citation>
    <scope>NUCLEOTIDE SEQUENCE</scope>
</reference>